<evidence type="ECO:0000313" key="1">
    <source>
        <dbReference type="EMBL" id="EEN43736.1"/>
    </source>
</evidence>
<dbReference type="InParanoid" id="C3ZUM4"/>
<organism>
    <name type="scientific">Branchiostoma floridae</name>
    <name type="common">Florida lancelet</name>
    <name type="synonym">Amphioxus</name>
    <dbReference type="NCBI Taxonomy" id="7739"/>
    <lineage>
        <taxon>Eukaryota</taxon>
        <taxon>Metazoa</taxon>
        <taxon>Chordata</taxon>
        <taxon>Cephalochordata</taxon>
        <taxon>Leptocardii</taxon>
        <taxon>Amphioxiformes</taxon>
        <taxon>Branchiostomatidae</taxon>
        <taxon>Branchiostoma</taxon>
    </lineage>
</organism>
<dbReference type="EMBL" id="GG666684">
    <property type="protein sequence ID" value="EEN43736.1"/>
    <property type="molecule type" value="Genomic_DNA"/>
</dbReference>
<accession>C3ZUM4</accession>
<protein>
    <recommendedName>
        <fullName evidence="2">DDE Tnp4 domain-containing protein</fullName>
    </recommendedName>
</protein>
<name>C3ZUM4_BRAFL</name>
<reference evidence="1" key="1">
    <citation type="journal article" date="2008" name="Nature">
        <title>The amphioxus genome and the evolution of the chordate karyotype.</title>
        <authorList>
            <consortium name="US DOE Joint Genome Institute (JGI-PGF)"/>
            <person name="Putnam N.H."/>
            <person name="Butts T."/>
            <person name="Ferrier D.E.K."/>
            <person name="Furlong R.F."/>
            <person name="Hellsten U."/>
            <person name="Kawashima T."/>
            <person name="Robinson-Rechavi M."/>
            <person name="Shoguchi E."/>
            <person name="Terry A."/>
            <person name="Yu J.-K."/>
            <person name="Benito-Gutierrez E.L."/>
            <person name="Dubchak I."/>
            <person name="Garcia-Fernandez J."/>
            <person name="Gibson-Brown J.J."/>
            <person name="Grigoriev I.V."/>
            <person name="Horton A.C."/>
            <person name="de Jong P.J."/>
            <person name="Jurka J."/>
            <person name="Kapitonov V.V."/>
            <person name="Kohara Y."/>
            <person name="Kuroki Y."/>
            <person name="Lindquist E."/>
            <person name="Lucas S."/>
            <person name="Osoegawa K."/>
            <person name="Pennacchio L.A."/>
            <person name="Salamov A.A."/>
            <person name="Satou Y."/>
            <person name="Sauka-Spengler T."/>
            <person name="Schmutz J."/>
            <person name="Shin-I T."/>
            <person name="Toyoda A."/>
            <person name="Bronner-Fraser M."/>
            <person name="Fujiyama A."/>
            <person name="Holland L.Z."/>
            <person name="Holland P.W.H."/>
            <person name="Satoh N."/>
            <person name="Rokhsar D.S."/>
        </authorList>
    </citation>
    <scope>NUCLEOTIDE SEQUENCE [LARGE SCALE GENOMIC DNA]</scope>
    <source>
        <strain evidence="1">S238N-H82</strain>
        <tissue evidence="1">Testes</tissue>
    </source>
</reference>
<dbReference type="STRING" id="7739.C3ZUM4"/>
<sequence>MSGRGTGSREARTITKEDEDCECGTCVVSDPPDVIKPSPCARQECWIDSVQQQHQLIPPQRLRRARIANLQLQLEQLHRREQVVVAALLGDEVEGRVRRRQRSTTMQVLPHNAQRVTKGCLVLHNILRTRYPHLRNEALDEDIDGMIVPGSWRNAGVLDDCRREGATGERATRQGRELRQYLMHYVNSDAGKVPWQEAAIGIL</sequence>
<dbReference type="AlphaFoldDB" id="C3ZUM4"/>
<proteinExistence type="predicted"/>
<evidence type="ECO:0008006" key="2">
    <source>
        <dbReference type="Google" id="ProtNLM"/>
    </source>
</evidence>
<gene>
    <name evidence="1" type="ORF">BRAFLDRAFT_94628</name>
</gene>